<dbReference type="InterPro" id="IPR004559">
    <property type="entry name" value="HemW-like"/>
</dbReference>
<dbReference type="PANTHER" id="PTHR13932:SF5">
    <property type="entry name" value="RADICAL S-ADENOSYL METHIONINE DOMAIN-CONTAINING PROTEIN 1, MITOCHONDRIAL"/>
    <property type="match status" value="1"/>
</dbReference>
<dbReference type="GO" id="GO:0005737">
    <property type="term" value="C:cytoplasm"/>
    <property type="evidence" value="ECO:0007669"/>
    <property type="project" value="InterPro"/>
</dbReference>
<accession>A0A6J6IUK1</accession>
<comment type="similarity">
    <text evidence="1">Belongs to the anaerobic coproporphyrinogen-III oxidase family. HemW subfamily.</text>
</comment>
<organism evidence="3">
    <name type="scientific">freshwater metagenome</name>
    <dbReference type="NCBI Taxonomy" id="449393"/>
    <lineage>
        <taxon>unclassified sequences</taxon>
        <taxon>metagenomes</taxon>
        <taxon>ecological metagenomes</taxon>
    </lineage>
</organism>
<dbReference type="Gene3D" id="3.80.30.20">
    <property type="entry name" value="tm_1862 like domain"/>
    <property type="match status" value="1"/>
</dbReference>
<dbReference type="InterPro" id="IPR006638">
    <property type="entry name" value="Elp3/MiaA/NifB-like_rSAM"/>
</dbReference>
<dbReference type="InterPro" id="IPR007197">
    <property type="entry name" value="rSAM"/>
</dbReference>
<dbReference type="GO" id="GO:0051539">
    <property type="term" value="F:4 iron, 4 sulfur cluster binding"/>
    <property type="evidence" value="ECO:0007669"/>
    <property type="project" value="InterPro"/>
</dbReference>
<evidence type="ECO:0000313" key="3">
    <source>
        <dbReference type="EMBL" id="CAB4628357.1"/>
    </source>
</evidence>
<dbReference type="InterPro" id="IPR034505">
    <property type="entry name" value="Coproporphyrinogen-III_oxidase"/>
</dbReference>
<sequence length="410" mass="44731">MAGPLPEGDIAPENGLLSASEISGIDARTFHAYVHIPFCKDICGYCDFNTYTATQLGSLKQSDYAASLISEISFSAQVLDQSKVAPRKFSTVFFGGGTPSLLPATDLIDILNSLEQTFGFTDNAEITTEANPDTVTTEKFSALREAGFNRVSIGMQSGVQSVLDTLERSHNPENVSKAFEIVKDLGFGTSLDLIFGAPGETIAQWQTSLEAAISLGPDHISAYSLIVEPGTKLARQIKSGELADVDEDLQAEKYELTEKLLIAAGYTWYEISNWSKSENLQSRHNLAYWMGQDWWGYGPGAHSHLGSVRWWNQKHPLSYSKKLEESVSPAAGREQLSEATAKLERVLLESRTATGMSIDELDQLEPGAKSRIPQLIADELIEGPQALKGRLVLSLKGRLLADAVVRTLTN</sequence>
<dbReference type="NCBIfam" id="TIGR00539">
    <property type="entry name" value="hemN_rel"/>
    <property type="match status" value="1"/>
</dbReference>
<dbReference type="InterPro" id="IPR023404">
    <property type="entry name" value="rSAM_horseshoe"/>
</dbReference>
<dbReference type="Pfam" id="PF04055">
    <property type="entry name" value="Radical_SAM"/>
    <property type="match status" value="1"/>
</dbReference>
<evidence type="ECO:0000256" key="1">
    <source>
        <dbReference type="ARBA" id="ARBA00006100"/>
    </source>
</evidence>
<reference evidence="3" key="1">
    <citation type="submission" date="2020-05" db="EMBL/GenBank/DDBJ databases">
        <authorList>
            <person name="Chiriac C."/>
            <person name="Salcher M."/>
            <person name="Ghai R."/>
            <person name="Kavagutti S V."/>
        </authorList>
    </citation>
    <scope>NUCLEOTIDE SEQUENCE</scope>
</reference>
<dbReference type="PROSITE" id="PS51918">
    <property type="entry name" value="RADICAL_SAM"/>
    <property type="match status" value="1"/>
</dbReference>
<evidence type="ECO:0000259" key="2">
    <source>
        <dbReference type="PROSITE" id="PS51918"/>
    </source>
</evidence>
<dbReference type="PANTHER" id="PTHR13932">
    <property type="entry name" value="COPROPORPHYRINIGEN III OXIDASE"/>
    <property type="match status" value="1"/>
</dbReference>
<feature type="domain" description="Radical SAM core" evidence="2">
    <location>
        <begin position="24"/>
        <end position="267"/>
    </location>
</feature>
<dbReference type="GO" id="GO:0006779">
    <property type="term" value="P:porphyrin-containing compound biosynthetic process"/>
    <property type="evidence" value="ECO:0007669"/>
    <property type="project" value="InterPro"/>
</dbReference>
<dbReference type="SFLD" id="SFLDS00029">
    <property type="entry name" value="Radical_SAM"/>
    <property type="match status" value="1"/>
</dbReference>
<dbReference type="GO" id="GO:0004109">
    <property type="term" value="F:coproporphyrinogen oxidase activity"/>
    <property type="evidence" value="ECO:0007669"/>
    <property type="project" value="InterPro"/>
</dbReference>
<protein>
    <submittedName>
        <fullName evidence="3">Unannotated protein</fullName>
    </submittedName>
</protein>
<dbReference type="SMART" id="SM00729">
    <property type="entry name" value="Elp3"/>
    <property type="match status" value="1"/>
</dbReference>
<dbReference type="SUPFAM" id="SSF102114">
    <property type="entry name" value="Radical SAM enzymes"/>
    <property type="match status" value="1"/>
</dbReference>
<dbReference type="EMBL" id="CAEZVS010000004">
    <property type="protein sequence ID" value="CAB4628357.1"/>
    <property type="molecule type" value="Genomic_DNA"/>
</dbReference>
<dbReference type="InterPro" id="IPR058240">
    <property type="entry name" value="rSAM_sf"/>
</dbReference>
<dbReference type="AlphaFoldDB" id="A0A6J6IUK1"/>
<gene>
    <name evidence="3" type="ORF">UFOPK2106_00077</name>
</gene>
<proteinExistence type="inferred from homology"/>
<dbReference type="SFLD" id="SFLDG01065">
    <property type="entry name" value="anaerobic_coproporphyrinogen-I"/>
    <property type="match status" value="1"/>
</dbReference>
<dbReference type="SFLD" id="SFLDF00562">
    <property type="entry name" value="HemN-like__clustered_with_heat"/>
    <property type="match status" value="1"/>
</dbReference>
<name>A0A6J6IUK1_9ZZZZ</name>